<keyword evidence="3" id="KW-0255">Endonuclease</keyword>
<organism evidence="3 4">
    <name type="scientific">Actinomycetospora endophytica</name>
    <dbReference type="NCBI Taxonomy" id="2291215"/>
    <lineage>
        <taxon>Bacteria</taxon>
        <taxon>Bacillati</taxon>
        <taxon>Actinomycetota</taxon>
        <taxon>Actinomycetes</taxon>
        <taxon>Pseudonocardiales</taxon>
        <taxon>Pseudonocardiaceae</taxon>
        <taxon>Actinomycetospora</taxon>
    </lineage>
</organism>
<feature type="domain" description="HNH nuclease" evidence="2">
    <location>
        <begin position="247"/>
        <end position="299"/>
    </location>
</feature>
<dbReference type="SMART" id="SM00507">
    <property type="entry name" value="HNHc"/>
    <property type="match status" value="1"/>
</dbReference>
<dbReference type="Proteomes" id="UP001199469">
    <property type="component" value="Unassembled WGS sequence"/>
</dbReference>
<dbReference type="EMBL" id="JAJNDB010000003">
    <property type="protein sequence ID" value="MCD2194820.1"/>
    <property type="molecule type" value="Genomic_DNA"/>
</dbReference>
<name>A0ABS8P971_9PSEU</name>
<dbReference type="InterPro" id="IPR003615">
    <property type="entry name" value="HNH_nuc"/>
</dbReference>
<keyword evidence="3" id="KW-0540">Nuclease</keyword>
<proteinExistence type="predicted"/>
<keyword evidence="4" id="KW-1185">Reference proteome</keyword>
<feature type="compositionally biased region" description="Basic and acidic residues" evidence="1">
    <location>
        <begin position="37"/>
        <end position="47"/>
    </location>
</feature>
<feature type="compositionally biased region" description="Pro residues" evidence="1">
    <location>
        <begin position="134"/>
        <end position="151"/>
    </location>
</feature>
<protein>
    <submittedName>
        <fullName evidence="3">HNH endonuclease</fullName>
    </submittedName>
</protein>
<dbReference type="GO" id="GO:0004519">
    <property type="term" value="F:endonuclease activity"/>
    <property type="evidence" value="ECO:0007669"/>
    <property type="project" value="UniProtKB-KW"/>
</dbReference>
<reference evidence="3 4" key="1">
    <citation type="submission" date="2021-11" db="EMBL/GenBank/DDBJ databases">
        <title>Draft genome sequence of Actinomycetospora sp. SF1 isolated from the rhizosphere soil.</title>
        <authorList>
            <person name="Duangmal K."/>
            <person name="Chantavorakit T."/>
        </authorList>
    </citation>
    <scope>NUCLEOTIDE SEQUENCE [LARGE SCALE GENOMIC DNA]</scope>
    <source>
        <strain evidence="3 4">TBRC 5722</strain>
    </source>
</reference>
<dbReference type="Gene3D" id="1.10.30.50">
    <property type="match status" value="1"/>
</dbReference>
<feature type="compositionally biased region" description="Low complexity" evidence="1">
    <location>
        <begin position="121"/>
        <end position="131"/>
    </location>
</feature>
<feature type="compositionally biased region" description="Acidic residues" evidence="1">
    <location>
        <begin position="110"/>
        <end position="120"/>
    </location>
</feature>
<dbReference type="Pfam" id="PF02720">
    <property type="entry name" value="DUF222"/>
    <property type="match status" value="1"/>
</dbReference>
<keyword evidence="3" id="KW-0378">Hydrolase</keyword>
<accession>A0ABS8P971</accession>
<feature type="region of interest" description="Disordered" evidence="1">
    <location>
        <begin position="1"/>
        <end position="160"/>
    </location>
</feature>
<comment type="caution">
    <text evidence="3">The sequence shown here is derived from an EMBL/GenBank/DDBJ whole genome shotgun (WGS) entry which is preliminary data.</text>
</comment>
<evidence type="ECO:0000313" key="4">
    <source>
        <dbReference type="Proteomes" id="UP001199469"/>
    </source>
</evidence>
<sequence>MLDLAAEAITRGLNITDPDSPDSGAGEDTATWGIFPLDDHHDAEKRTHSNTSDSPGGSTGTEAHHGTGDGDGESTATDAQHGTGDGDGDGDESHGGGQSDGDESHGEGQSDGESESESESAADGADAAGDEPTGPHPAPGAPQRPPDPSGGPPGWTRADLEGGDRVALTLTLNYDALRAALTTIDSDAPTHADVGYTGHLGLLGENTWIRPETARRLACDAELIPLVLGSGSEVLDLGRKKRIANPALRRAVTHRDRHCAHPGCRRRARRCQVHHILHWIDGGESNPDNCVLLCGYHHTLIHHSGWDVHMIDGLPWFTPPTYIDPAQRPRHNRPWTLVAVPPAP</sequence>
<gene>
    <name evidence="3" type="ORF">LQ327_15725</name>
</gene>
<evidence type="ECO:0000313" key="3">
    <source>
        <dbReference type="EMBL" id="MCD2194820.1"/>
    </source>
</evidence>
<dbReference type="CDD" id="cd00085">
    <property type="entry name" value="HNHc"/>
    <property type="match status" value="1"/>
</dbReference>
<evidence type="ECO:0000259" key="2">
    <source>
        <dbReference type="SMART" id="SM00507"/>
    </source>
</evidence>
<evidence type="ECO:0000256" key="1">
    <source>
        <dbReference type="SAM" id="MobiDB-lite"/>
    </source>
</evidence>
<dbReference type="InterPro" id="IPR003870">
    <property type="entry name" value="DUF222"/>
</dbReference>